<dbReference type="PROSITE" id="PS50294">
    <property type="entry name" value="WD_REPEATS_REGION"/>
    <property type="match status" value="1"/>
</dbReference>
<evidence type="ECO:0000313" key="11">
    <source>
        <dbReference type="Proteomes" id="UP000728032"/>
    </source>
</evidence>
<reference evidence="10" key="1">
    <citation type="submission" date="2020-11" db="EMBL/GenBank/DDBJ databases">
        <authorList>
            <person name="Tran Van P."/>
        </authorList>
    </citation>
    <scope>NUCLEOTIDE SEQUENCE</scope>
</reference>
<dbReference type="InterPro" id="IPR019775">
    <property type="entry name" value="WD40_repeat_CS"/>
</dbReference>
<evidence type="ECO:0000256" key="3">
    <source>
        <dbReference type="ARBA" id="ARBA00022737"/>
    </source>
</evidence>
<keyword evidence="11" id="KW-1185">Reference proteome</keyword>
<organism evidence="10">
    <name type="scientific">Oppiella nova</name>
    <dbReference type="NCBI Taxonomy" id="334625"/>
    <lineage>
        <taxon>Eukaryota</taxon>
        <taxon>Metazoa</taxon>
        <taxon>Ecdysozoa</taxon>
        <taxon>Arthropoda</taxon>
        <taxon>Chelicerata</taxon>
        <taxon>Arachnida</taxon>
        <taxon>Acari</taxon>
        <taxon>Acariformes</taxon>
        <taxon>Sarcoptiformes</taxon>
        <taxon>Oribatida</taxon>
        <taxon>Brachypylina</taxon>
        <taxon>Oppioidea</taxon>
        <taxon>Oppiidae</taxon>
        <taxon>Oppiella</taxon>
    </lineage>
</organism>
<dbReference type="InterPro" id="IPR001680">
    <property type="entry name" value="WD40_rpt"/>
</dbReference>
<feature type="domain" description="DUF1899" evidence="9">
    <location>
        <begin position="12"/>
        <end position="76"/>
    </location>
</feature>
<dbReference type="PROSITE" id="PS00678">
    <property type="entry name" value="WD_REPEATS_1"/>
    <property type="match status" value="1"/>
</dbReference>
<dbReference type="SMART" id="SM00320">
    <property type="entry name" value="WD40"/>
    <property type="match status" value="3"/>
</dbReference>
<dbReference type="Pfam" id="PF00400">
    <property type="entry name" value="WD40"/>
    <property type="match status" value="2"/>
</dbReference>
<dbReference type="GO" id="GO:0051015">
    <property type="term" value="F:actin filament binding"/>
    <property type="evidence" value="ECO:0007669"/>
    <property type="project" value="TreeGrafter"/>
</dbReference>
<evidence type="ECO:0000256" key="7">
    <source>
        <dbReference type="RuleBase" id="RU280818"/>
    </source>
</evidence>
<protein>
    <recommendedName>
        <fullName evidence="7">Coronin</fullName>
    </recommendedName>
</protein>
<feature type="repeat" description="WD" evidence="6">
    <location>
        <begin position="179"/>
        <end position="220"/>
    </location>
</feature>
<evidence type="ECO:0000256" key="2">
    <source>
        <dbReference type="ARBA" id="ARBA00022574"/>
    </source>
</evidence>
<dbReference type="Pfam" id="PF08953">
    <property type="entry name" value="DUF1899"/>
    <property type="match status" value="1"/>
</dbReference>
<dbReference type="InterPro" id="IPR015943">
    <property type="entry name" value="WD40/YVTN_repeat-like_dom_sf"/>
</dbReference>
<feature type="region of interest" description="Disordered" evidence="8">
    <location>
        <begin position="455"/>
        <end position="479"/>
    </location>
</feature>
<dbReference type="PANTHER" id="PTHR10856">
    <property type="entry name" value="CORONIN"/>
    <property type="match status" value="1"/>
</dbReference>
<evidence type="ECO:0000259" key="9">
    <source>
        <dbReference type="SMART" id="SM01166"/>
    </source>
</evidence>
<dbReference type="SMART" id="SM01167">
    <property type="entry name" value="DUF1900"/>
    <property type="match status" value="1"/>
</dbReference>
<keyword evidence="2 6" id="KW-0853">WD repeat</keyword>
<gene>
    <name evidence="10" type="ORF">ONB1V03_LOCUS4246</name>
</gene>
<dbReference type="Gene3D" id="2.130.10.10">
    <property type="entry name" value="YVTN repeat-like/Quinoprotein amine dehydrogenase"/>
    <property type="match status" value="1"/>
</dbReference>
<dbReference type="InterPro" id="IPR036322">
    <property type="entry name" value="WD40_repeat_dom_sf"/>
</dbReference>
<feature type="compositionally biased region" description="Basic and acidic residues" evidence="8">
    <location>
        <begin position="460"/>
        <end position="479"/>
    </location>
</feature>
<evidence type="ECO:0000256" key="4">
    <source>
        <dbReference type="ARBA" id="ARBA00023054"/>
    </source>
</evidence>
<sequence length="622" mass="70149">MSQRSGVKSLFKGVRSSKFRHVFGSLAKKDRIYDNLKITKNANDSNFCAVNPKFIAVCTESSGGGSFIVLPQSQYGRIEVNAGRVVGHRGPILDLKWNPFNDNVIASCSDDCTVKIWYIPDEGLQQRNLNEPIMDLIEHQRRVSFIEWHPTADNILLSTGFDYLVIIWNVSKGAPVRVIDCHPDVIHSMSFNRDGSLLATTCKDKILRIIDPRSGEVVNSGVCHRGSKASRVVFLGETGKLFTTGFSRYSDRQWAVWSEHDLSEPLTIENIDSSSGVLFPFYDNDTRMVYIAGKGDGNIRYYELTDEPPFCHYISQFLTGFPQRGLGVMPKRGLDVYRCEVFRFYKLHATRPVCEPISMIVPRKSQQFQSDIFPDTPAPTPALSADEWLSGKNRNPILINLKTGSGAKTNKPVFLKTEKNILQTSDANNERKFAFISQENKVDYRQKNGYNGDSNGFHNNCHDNPIDKSPESPPRKKFPWIKDREPKKAATMNVCDIVTVQHLPTATFVTLEDDVPEVNCTPSPPLSDDINTLNNSINININNNNNLNNNQMNGISNGIKHETQSFLDTSPPPKNERELWSAFHSQCATIHSLEQQIADKDKRIKDLEELLSRMGCDGQHIY</sequence>
<evidence type="ECO:0000256" key="8">
    <source>
        <dbReference type="SAM" id="MobiDB-lite"/>
    </source>
</evidence>
<feature type="repeat" description="WD" evidence="6">
    <location>
        <begin position="85"/>
        <end position="117"/>
    </location>
</feature>
<name>A0A7R9QGT6_9ACAR</name>
<dbReference type="EMBL" id="CAJPVJ010001431">
    <property type="protein sequence ID" value="CAG2164696.1"/>
    <property type="molecule type" value="Genomic_DNA"/>
</dbReference>
<dbReference type="PROSITE" id="PS50082">
    <property type="entry name" value="WD_REPEATS_2"/>
    <property type="match status" value="3"/>
</dbReference>
<evidence type="ECO:0000313" key="10">
    <source>
        <dbReference type="EMBL" id="CAD7643653.1"/>
    </source>
</evidence>
<keyword evidence="4" id="KW-0175">Coiled coil</keyword>
<dbReference type="AlphaFoldDB" id="A0A7R9QGT6"/>
<dbReference type="OrthoDB" id="1850764at2759"/>
<dbReference type="Proteomes" id="UP000728032">
    <property type="component" value="Unassembled WGS sequence"/>
</dbReference>
<accession>A0A7R9QGT6</accession>
<dbReference type="FunFam" id="2.130.10.10:FF:000502">
    <property type="entry name" value="Coronin"/>
    <property type="match status" value="1"/>
</dbReference>
<dbReference type="Pfam" id="PF16300">
    <property type="entry name" value="WD40_4"/>
    <property type="match status" value="1"/>
</dbReference>
<dbReference type="SUPFAM" id="SSF50978">
    <property type="entry name" value="WD40 repeat-like"/>
    <property type="match status" value="1"/>
</dbReference>
<evidence type="ECO:0000256" key="1">
    <source>
        <dbReference type="ARBA" id="ARBA00009482"/>
    </source>
</evidence>
<keyword evidence="3 7" id="KW-0677">Repeat</keyword>
<keyword evidence="5" id="KW-0009">Actin-binding</keyword>
<dbReference type="InterPro" id="IPR015505">
    <property type="entry name" value="Coronin"/>
</dbReference>
<dbReference type="EMBL" id="OC916256">
    <property type="protein sequence ID" value="CAD7643653.1"/>
    <property type="molecule type" value="Genomic_DNA"/>
</dbReference>
<dbReference type="PANTHER" id="PTHR10856:SF44">
    <property type="entry name" value="CORONIN"/>
    <property type="match status" value="1"/>
</dbReference>
<dbReference type="SMART" id="SM01166">
    <property type="entry name" value="DUF1899"/>
    <property type="match status" value="1"/>
</dbReference>
<evidence type="ECO:0000256" key="5">
    <source>
        <dbReference type="ARBA" id="ARBA00023203"/>
    </source>
</evidence>
<comment type="similarity">
    <text evidence="1 7">Belongs to the WD repeat coronin family.</text>
</comment>
<evidence type="ECO:0000256" key="6">
    <source>
        <dbReference type="PROSITE-ProRule" id="PRU00221"/>
    </source>
</evidence>
<dbReference type="InterPro" id="IPR015048">
    <property type="entry name" value="DUF1899"/>
</dbReference>
<feature type="repeat" description="WD" evidence="6">
    <location>
        <begin position="136"/>
        <end position="178"/>
    </location>
</feature>
<proteinExistence type="inferred from homology"/>